<gene>
    <name evidence="5" type="ORF">DILT_LOCUS12442</name>
</gene>
<dbReference type="PROSITE" id="PS50001">
    <property type="entry name" value="SH2"/>
    <property type="match status" value="1"/>
</dbReference>
<evidence type="ECO:0000256" key="3">
    <source>
        <dbReference type="SAM" id="SignalP"/>
    </source>
</evidence>
<dbReference type="OrthoDB" id="5914531at2759"/>
<protein>
    <recommendedName>
        <fullName evidence="4">SH2 domain-containing protein</fullName>
    </recommendedName>
</protein>
<reference evidence="5 6" key="1">
    <citation type="submission" date="2018-11" db="EMBL/GenBank/DDBJ databases">
        <authorList>
            <consortium name="Pathogen Informatics"/>
        </authorList>
    </citation>
    <scope>NUCLEOTIDE SEQUENCE [LARGE SCALE GENOMIC DNA]</scope>
</reference>
<organism evidence="5 6">
    <name type="scientific">Dibothriocephalus latus</name>
    <name type="common">Fish tapeworm</name>
    <name type="synonym">Diphyllobothrium latum</name>
    <dbReference type="NCBI Taxonomy" id="60516"/>
    <lineage>
        <taxon>Eukaryota</taxon>
        <taxon>Metazoa</taxon>
        <taxon>Spiralia</taxon>
        <taxon>Lophotrochozoa</taxon>
        <taxon>Platyhelminthes</taxon>
        <taxon>Cestoda</taxon>
        <taxon>Eucestoda</taxon>
        <taxon>Diphyllobothriidea</taxon>
        <taxon>Diphyllobothriidae</taxon>
        <taxon>Dibothriocephalus</taxon>
    </lineage>
</organism>
<feature type="signal peptide" evidence="3">
    <location>
        <begin position="1"/>
        <end position="25"/>
    </location>
</feature>
<name>A0A3P7MFC4_DIBLA</name>
<dbReference type="GO" id="GO:0007167">
    <property type="term" value="P:enzyme-linked receptor protein signaling pathway"/>
    <property type="evidence" value="ECO:0007669"/>
    <property type="project" value="TreeGrafter"/>
</dbReference>
<dbReference type="AlphaFoldDB" id="A0A3P7MFC4"/>
<keyword evidence="3" id="KW-0732">Signal</keyword>
<dbReference type="EMBL" id="UYRU01066474">
    <property type="protein sequence ID" value="VDN16611.1"/>
    <property type="molecule type" value="Genomic_DNA"/>
</dbReference>
<proteinExistence type="predicted"/>
<dbReference type="Pfam" id="PF00017">
    <property type="entry name" value="SH2"/>
    <property type="match status" value="1"/>
</dbReference>
<dbReference type="InterPro" id="IPR036860">
    <property type="entry name" value="SH2_dom_sf"/>
</dbReference>
<evidence type="ECO:0000256" key="1">
    <source>
        <dbReference type="ARBA" id="ARBA00022999"/>
    </source>
</evidence>
<evidence type="ECO:0000256" key="2">
    <source>
        <dbReference type="PROSITE-ProRule" id="PRU00191"/>
    </source>
</evidence>
<dbReference type="PANTHER" id="PTHR19969:SF5">
    <property type="entry name" value="CRK-LIKE PROTEIN"/>
    <property type="match status" value="1"/>
</dbReference>
<dbReference type="Gene3D" id="3.30.505.10">
    <property type="entry name" value="SH2 domain"/>
    <property type="match status" value="1"/>
</dbReference>
<evidence type="ECO:0000313" key="5">
    <source>
        <dbReference type="EMBL" id="VDN16611.1"/>
    </source>
</evidence>
<keyword evidence="1 2" id="KW-0727">SH2 domain</keyword>
<dbReference type="Proteomes" id="UP000281553">
    <property type="component" value="Unassembled WGS sequence"/>
</dbReference>
<accession>A0A3P7MFC4</accession>
<feature type="domain" description="SH2" evidence="4">
    <location>
        <begin position="36"/>
        <end position="82"/>
    </location>
</feature>
<feature type="chain" id="PRO_5018047594" description="SH2 domain-containing protein" evidence="3">
    <location>
        <begin position="26"/>
        <end position="82"/>
    </location>
</feature>
<dbReference type="PRINTS" id="PR00401">
    <property type="entry name" value="SH2DOMAIN"/>
</dbReference>
<evidence type="ECO:0000259" key="4">
    <source>
        <dbReference type="PROSITE" id="PS50001"/>
    </source>
</evidence>
<dbReference type="InterPro" id="IPR000980">
    <property type="entry name" value="SH2"/>
</dbReference>
<dbReference type="GO" id="GO:0005737">
    <property type="term" value="C:cytoplasm"/>
    <property type="evidence" value="ECO:0007669"/>
    <property type="project" value="TreeGrafter"/>
</dbReference>
<dbReference type="GO" id="GO:0030971">
    <property type="term" value="F:receptor tyrosine kinase binding"/>
    <property type="evidence" value="ECO:0007669"/>
    <property type="project" value="TreeGrafter"/>
</dbReference>
<keyword evidence="6" id="KW-1185">Reference proteome</keyword>
<evidence type="ECO:0000313" key="6">
    <source>
        <dbReference type="Proteomes" id="UP000281553"/>
    </source>
</evidence>
<dbReference type="GO" id="GO:0016477">
    <property type="term" value="P:cell migration"/>
    <property type="evidence" value="ECO:0007669"/>
    <property type="project" value="TreeGrafter"/>
</dbReference>
<dbReference type="SUPFAM" id="SSF55550">
    <property type="entry name" value="SH2 domain"/>
    <property type="match status" value="1"/>
</dbReference>
<dbReference type="GO" id="GO:0035591">
    <property type="term" value="F:signaling adaptor activity"/>
    <property type="evidence" value="ECO:0007669"/>
    <property type="project" value="TreeGrafter"/>
</dbReference>
<sequence length="82" mass="9465">MLWKSYTLIFFTLLASANILKSCFGELRILPPADPWYYKDITRQQAEAILLEESREGCFLVRDSVSKKNTFTLSVTSKDPEE</sequence>
<dbReference type="InterPro" id="IPR051184">
    <property type="entry name" value="Tyrosine-phos_adapter"/>
</dbReference>
<dbReference type="PANTHER" id="PTHR19969">
    <property type="entry name" value="SH2-SH3 ADAPTOR PROTEIN-RELATED"/>
    <property type="match status" value="1"/>
</dbReference>